<protein>
    <submittedName>
        <fullName evidence="2">Uncharacterized protein</fullName>
    </submittedName>
</protein>
<gene>
    <name evidence="2" type="ORF">AVDCRST_MAG67-1426</name>
</gene>
<dbReference type="EMBL" id="CADCVQ010000063">
    <property type="protein sequence ID" value="CAA9491816.1"/>
    <property type="molecule type" value="Genomic_DNA"/>
</dbReference>
<accession>A0A6J4S7L9</accession>
<sequence>MITTKDAILTPRGAFSLAQSIHFLHRFEPLSYGGDGDDAGQPLRLAFAVERDSRFAAGSDSCFAPGREWARPDPPPRPREERVSR</sequence>
<feature type="region of interest" description="Disordered" evidence="1">
    <location>
        <begin position="58"/>
        <end position="85"/>
    </location>
</feature>
<proteinExistence type="predicted"/>
<evidence type="ECO:0000256" key="1">
    <source>
        <dbReference type="SAM" id="MobiDB-lite"/>
    </source>
</evidence>
<reference evidence="2" key="1">
    <citation type="submission" date="2020-02" db="EMBL/GenBank/DDBJ databases">
        <authorList>
            <person name="Meier V. D."/>
        </authorList>
    </citation>
    <scope>NUCLEOTIDE SEQUENCE</scope>
    <source>
        <strain evidence="2">AVDCRST_MAG67</strain>
    </source>
</reference>
<feature type="compositionally biased region" description="Basic and acidic residues" evidence="1">
    <location>
        <begin position="68"/>
        <end position="85"/>
    </location>
</feature>
<dbReference type="AlphaFoldDB" id="A0A6J4S7L9"/>
<organism evidence="2">
    <name type="scientific">uncultured Solirubrobacteraceae bacterium</name>
    <dbReference type="NCBI Taxonomy" id="1162706"/>
    <lineage>
        <taxon>Bacteria</taxon>
        <taxon>Bacillati</taxon>
        <taxon>Actinomycetota</taxon>
        <taxon>Thermoleophilia</taxon>
        <taxon>Solirubrobacterales</taxon>
        <taxon>Solirubrobacteraceae</taxon>
        <taxon>environmental samples</taxon>
    </lineage>
</organism>
<evidence type="ECO:0000313" key="2">
    <source>
        <dbReference type="EMBL" id="CAA9491816.1"/>
    </source>
</evidence>
<name>A0A6J4S7L9_9ACTN</name>